<dbReference type="AlphaFoldDB" id="A0AA38PFH8"/>
<keyword evidence="3" id="KW-1185">Reference proteome</keyword>
<evidence type="ECO:0000313" key="3">
    <source>
        <dbReference type="Proteomes" id="UP001163846"/>
    </source>
</evidence>
<dbReference type="EMBL" id="MU806022">
    <property type="protein sequence ID" value="KAJ3841939.1"/>
    <property type="molecule type" value="Genomic_DNA"/>
</dbReference>
<accession>A0AA38PFH8</accession>
<gene>
    <name evidence="2" type="ORF">F5878DRAFT_609025</name>
</gene>
<evidence type="ECO:0000313" key="2">
    <source>
        <dbReference type="EMBL" id="KAJ3841939.1"/>
    </source>
</evidence>
<feature type="region of interest" description="Disordered" evidence="1">
    <location>
        <begin position="210"/>
        <end position="254"/>
    </location>
</feature>
<reference evidence="2" key="1">
    <citation type="submission" date="2022-08" db="EMBL/GenBank/DDBJ databases">
        <authorList>
            <consortium name="DOE Joint Genome Institute"/>
            <person name="Min B."/>
            <person name="Riley R."/>
            <person name="Sierra-Patev S."/>
            <person name="Naranjo-Ortiz M."/>
            <person name="Looney B."/>
            <person name="Konkel Z."/>
            <person name="Slot J.C."/>
            <person name="Sakamoto Y."/>
            <person name="Steenwyk J.L."/>
            <person name="Rokas A."/>
            <person name="Carro J."/>
            <person name="Camarero S."/>
            <person name="Ferreira P."/>
            <person name="Molpeceres G."/>
            <person name="Ruiz-Duenas F.J."/>
            <person name="Serrano A."/>
            <person name="Henrissat B."/>
            <person name="Drula E."/>
            <person name="Hughes K.W."/>
            <person name="Mata J.L."/>
            <person name="Ishikawa N.K."/>
            <person name="Vargas-Isla R."/>
            <person name="Ushijima S."/>
            <person name="Smith C.A."/>
            <person name="Ahrendt S."/>
            <person name="Andreopoulos W."/>
            <person name="He G."/>
            <person name="Labutti K."/>
            <person name="Lipzen A."/>
            <person name="Ng V."/>
            <person name="Sandor L."/>
            <person name="Barry K."/>
            <person name="Martinez A.T."/>
            <person name="Xiao Y."/>
            <person name="Gibbons J.G."/>
            <person name="Terashima K."/>
            <person name="Hibbett D.S."/>
            <person name="Grigoriev I.V."/>
        </authorList>
    </citation>
    <scope>NUCLEOTIDE SEQUENCE</scope>
    <source>
        <strain evidence="2">TFB9207</strain>
    </source>
</reference>
<protein>
    <submittedName>
        <fullName evidence="2">Uncharacterized protein</fullName>
    </submittedName>
</protein>
<proteinExistence type="predicted"/>
<dbReference type="Proteomes" id="UP001163846">
    <property type="component" value="Unassembled WGS sequence"/>
</dbReference>
<evidence type="ECO:0000256" key="1">
    <source>
        <dbReference type="SAM" id="MobiDB-lite"/>
    </source>
</evidence>
<organism evidence="2 3">
    <name type="scientific">Lentinula raphanica</name>
    <dbReference type="NCBI Taxonomy" id="153919"/>
    <lineage>
        <taxon>Eukaryota</taxon>
        <taxon>Fungi</taxon>
        <taxon>Dikarya</taxon>
        <taxon>Basidiomycota</taxon>
        <taxon>Agaricomycotina</taxon>
        <taxon>Agaricomycetes</taxon>
        <taxon>Agaricomycetidae</taxon>
        <taxon>Agaricales</taxon>
        <taxon>Marasmiineae</taxon>
        <taxon>Omphalotaceae</taxon>
        <taxon>Lentinula</taxon>
    </lineage>
</organism>
<comment type="caution">
    <text evidence="2">The sequence shown here is derived from an EMBL/GenBank/DDBJ whole genome shotgun (WGS) entry which is preliminary data.</text>
</comment>
<sequence length="254" mass="28192">MQFKNRCADGGPQPSSASSNVHISFHYLPASSRLPRDSVKTLNNDRLSTISKQCRLYIYKTTHGGPWSFEFSWSNPPRPSKIVLVSSSQFSTMLRVSTTVLITISLLSVIVQPVVAAPVNIKLLPRNDNHLFSREYPGMSPPPFEPGQYPQFQGQSGATSKITEAAGLATAGTEATTALIKLGNETGANRAIKQGLDETKEKYQNMKKTVTNKKDNFEADIPFTERHKKKKMEQEQLEEQQEKALENESPGLSH</sequence>
<name>A0AA38PFH8_9AGAR</name>